<gene>
    <name evidence="2" type="ORF">OCU04_004599</name>
</gene>
<evidence type="ECO:0000313" key="2">
    <source>
        <dbReference type="EMBL" id="KAJ8067235.1"/>
    </source>
</evidence>
<evidence type="ECO:0000313" key="3">
    <source>
        <dbReference type="Proteomes" id="UP001152300"/>
    </source>
</evidence>
<evidence type="ECO:0000256" key="1">
    <source>
        <dbReference type="SAM" id="MobiDB-lite"/>
    </source>
</evidence>
<dbReference type="Proteomes" id="UP001152300">
    <property type="component" value="Unassembled WGS sequence"/>
</dbReference>
<dbReference type="EMBL" id="JAPEIS010000004">
    <property type="protein sequence ID" value="KAJ8067235.1"/>
    <property type="molecule type" value="Genomic_DNA"/>
</dbReference>
<accession>A0A9X0AQR7</accession>
<comment type="caution">
    <text evidence="2">The sequence shown here is derived from an EMBL/GenBank/DDBJ whole genome shotgun (WGS) entry which is preliminary data.</text>
</comment>
<feature type="compositionally biased region" description="Polar residues" evidence="1">
    <location>
        <begin position="8"/>
        <end position="27"/>
    </location>
</feature>
<reference evidence="2" key="1">
    <citation type="submission" date="2022-11" db="EMBL/GenBank/DDBJ databases">
        <title>Genome Resource of Sclerotinia nivalis Strain SnTB1, a Plant Pathogen Isolated from American Ginseng.</title>
        <authorList>
            <person name="Fan S."/>
        </authorList>
    </citation>
    <scope>NUCLEOTIDE SEQUENCE</scope>
    <source>
        <strain evidence="2">SnTB1</strain>
    </source>
</reference>
<sequence length="104" mass="11246">MTHPDPNHNPSTSHHPSANAPQNIYNLPTQIQCRNRSQNRTVSPNQPQFAVHLPAQDDGAAQDRAAGFSQPSNFKEGYVPSEVGRQAGADDGIACIASQLLLYL</sequence>
<dbReference type="AlphaFoldDB" id="A0A9X0AQR7"/>
<organism evidence="2 3">
    <name type="scientific">Sclerotinia nivalis</name>
    <dbReference type="NCBI Taxonomy" id="352851"/>
    <lineage>
        <taxon>Eukaryota</taxon>
        <taxon>Fungi</taxon>
        <taxon>Dikarya</taxon>
        <taxon>Ascomycota</taxon>
        <taxon>Pezizomycotina</taxon>
        <taxon>Leotiomycetes</taxon>
        <taxon>Helotiales</taxon>
        <taxon>Sclerotiniaceae</taxon>
        <taxon>Sclerotinia</taxon>
    </lineage>
</organism>
<name>A0A9X0AQR7_9HELO</name>
<feature type="region of interest" description="Disordered" evidence="1">
    <location>
        <begin position="1"/>
        <end position="27"/>
    </location>
</feature>
<protein>
    <submittedName>
        <fullName evidence="2">Uncharacterized protein</fullName>
    </submittedName>
</protein>
<keyword evidence="3" id="KW-1185">Reference proteome</keyword>
<proteinExistence type="predicted"/>